<gene>
    <name evidence="5" type="ORF">E9531_04425</name>
</gene>
<protein>
    <submittedName>
        <fullName evidence="5">Penicillin acylase family protein</fullName>
    </submittedName>
</protein>
<comment type="caution">
    <text evidence="5">The sequence shown here is derived from an EMBL/GenBank/DDBJ whole genome shotgun (WGS) entry which is preliminary data.</text>
</comment>
<sequence>MGLVVGTLALVACGSGNVGSDTPGEESEVLEAQVRRTSFGIPHVKAQNWQGLGYGVGYAQAADNLCTIANGMLTYRGERSRFFGAQALPPADSTIGDPSNLESDFYHRHVLGDARIDALKSAQSQELRALVRGYTIGFNRYVVDIKAGNAKGHEACASEPWVRALDEDDVWRRMHAFTLAGGYAYLVSAIARAQPPEAESQRIATAPVANESLPQRQAKQTAVDSKPLHFGGHAGIGSNAYAFGGEATGTSSGLLFGNPHWYWRGPDRFYQQQMTLDGQIDVSGVAVLGQPVMLIGFNNQVAWSHTVSTARRFGLYQYTPDPQNPAAVLIDGKSIPLEATPIAVEVLQGTGERVPVTRTLYRSAQGPMIDLGEMDASLGWSQQMAFAIRDVNEDNYRSYQNWLDWARADSLKAFIAAQVQHTAMPWVNTIAAARGDAQVWYADMGNIPNVSEETLSLCRTPIGEALAEALPAVPVLNGSQSECQWQTDPDSVQAGSIGASRLPAMREGRYVANMNDSFWLTNPERPLEGYPAIVGFEQEEQSLRTRLGHTMVRERLEGADGYGGRLVTSAVLQQLVLNNRNFSAELLLPDVLAQVCDSPSDLVFACEVLGAWDGRGEADSRGAILWQAMWAHLDLEDADFELFAEPFDPARPIDTPSGLNADAVDTIRAALRQAVEVLNHAGIPLNAAKGELLFSERGGERTALYGGCDNEGYFTILCSQTPLESGSQSVDEDAHGNSYMQIVDFNEANVQAFTMLSFSQSDDPASPHASDYTRAYAAKLWHRVPFAEADILADPQLSVISLRQ</sequence>
<dbReference type="InterPro" id="IPR043147">
    <property type="entry name" value="Penicillin_amidase_A-knob"/>
</dbReference>
<dbReference type="InterPro" id="IPR029055">
    <property type="entry name" value="Ntn_hydrolases_N"/>
</dbReference>
<dbReference type="Pfam" id="PF01804">
    <property type="entry name" value="Penicil_amidase"/>
    <property type="match status" value="1"/>
</dbReference>
<dbReference type="Gene3D" id="3.60.20.10">
    <property type="entry name" value="Glutamine Phosphoribosylpyrophosphate, subunit 1, domain 1"/>
    <property type="match status" value="1"/>
</dbReference>
<dbReference type="EMBL" id="STFG01000003">
    <property type="protein sequence ID" value="THU04168.1"/>
    <property type="molecule type" value="Genomic_DNA"/>
</dbReference>
<keyword evidence="2" id="KW-0732">Signal</keyword>
<keyword evidence="3" id="KW-0378">Hydrolase</keyword>
<dbReference type="InterPro" id="IPR043146">
    <property type="entry name" value="Penicillin_amidase_N_B-knob"/>
</dbReference>
<dbReference type="OrthoDB" id="9760084at2"/>
<evidence type="ECO:0000256" key="2">
    <source>
        <dbReference type="ARBA" id="ARBA00022729"/>
    </source>
</evidence>
<dbReference type="Proteomes" id="UP000308917">
    <property type="component" value="Unassembled WGS sequence"/>
</dbReference>
<organism evidence="5 6">
    <name type="scientific">Lampropedia puyangensis</name>
    <dbReference type="NCBI Taxonomy" id="1330072"/>
    <lineage>
        <taxon>Bacteria</taxon>
        <taxon>Pseudomonadati</taxon>
        <taxon>Pseudomonadota</taxon>
        <taxon>Betaproteobacteria</taxon>
        <taxon>Burkholderiales</taxon>
        <taxon>Comamonadaceae</taxon>
        <taxon>Lampropedia</taxon>
    </lineage>
</organism>
<keyword evidence="6" id="KW-1185">Reference proteome</keyword>
<evidence type="ECO:0000313" key="5">
    <source>
        <dbReference type="EMBL" id="THU04168.1"/>
    </source>
</evidence>
<dbReference type="PANTHER" id="PTHR34218">
    <property type="entry name" value="PEPTIDASE S45 PENICILLIN AMIDASE"/>
    <property type="match status" value="1"/>
</dbReference>
<proteinExistence type="inferred from homology"/>
<dbReference type="AlphaFoldDB" id="A0A4S8F9B2"/>
<dbReference type="PANTHER" id="PTHR34218:SF3">
    <property type="entry name" value="ACYL-HOMOSERINE LACTONE ACYLASE PVDQ"/>
    <property type="match status" value="1"/>
</dbReference>
<evidence type="ECO:0000256" key="4">
    <source>
        <dbReference type="ARBA" id="ARBA00023145"/>
    </source>
</evidence>
<comment type="similarity">
    <text evidence="1">Belongs to the peptidase S45 family.</text>
</comment>
<evidence type="ECO:0000256" key="3">
    <source>
        <dbReference type="ARBA" id="ARBA00022801"/>
    </source>
</evidence>
<keyword evidence="4" id="KW-0865">Zymogen</keyword>
<dbReference type="Gene3D" id="1.10.1400.10">
    <property type="match status" value="1"/>
</dbReference>
<accession>A0A4S8F9B2</accession>
<reference evidence="5 6" key="1">
    <citation type="journal article" date="2015" name="Antonie Van Leeuwenhoek">
        <title>Lampropedia puyangensis sp. nov., isolated from symptomatic bark of Populus ? euramericana canker and emended description of Lampropedia hyalina (Ehrenberg 1832) Lee et al. 2004.</title>
        <authorList>
            <person name="Li Y."/>
            <person name="Wang T."/>
            <person name="Piao C.G."/>
            <person name="Wang L.F."/>
            <person name="Tian G.Z."/>
            <person name="Zhu T.H."/>
            <person name="Guo M.W."/>
        </authorList>
    </citation>
    <scope>NUCLEOTIDE SEQUENCE [LARGE SCALE GENOMIC DNA]</scope>
    <source>
        <strain evidence="5 6">2-bin</strain>
    </source>
</reference>
<dbReference type="InterPro" id="IPR002692">
    <property type="entry name" value="S45"/>
</dbReference>
<evidence type="ECO:0000313" key="6">
    <source>
        <dbReference type="Proteomes" id="UP000308917"/>
    </source>
</evidence>
<dbReference type="InterPro" id="IPR023343">
    <property type="entry name" value="Penicillin_amidase_dom1"/>
</dbReference>
<dbReference type="Gene3D" id="2.30.120.10">
    <property type="match status" value="1"/>
</dbReference>
<dbReference type="Gene3D" id="1.10.439.10">
    <property type="entry name" value="Penicillin Amidohydrolase, domain 1"/>
    <property type="match status" value="1"/>
</dbReference>
<dbReference type="GO" id="GO:0017000">
    <property type="term" value="P:antibiotic biosynthetic process"/>
    <property type="evidence" value="ECO:0007669"/>
    <property type="project" value="InterPro"/>
</dbReference>
<name>A0A4S8F9B2_9BURK</name>
<dbReference type="GO" id="GO:0016811">
    <property type="term" value="F:hydrolase activity, acting on carbon-nitrogen (but not peptide) bonds, in linear amides"/>
    <property type="evidence" value="ECO:0007669"/>
    <property type="project" value="InterPro"/>
</dbReference>
<dbReference type="SUPFAM" id="SSF56235">
    <property type="entry name" value="N-terminal nucleophile aminohydrolases (Ntn hydrolases)"/>
    <property type="match status" value="1"/>
</dbReference>
<evidence type="ECO:0000256" key="1">
    <source>
        <dbReference type="ARBA" id="ARBA00006586"/>
    </source>
</evidence>